<dbReference type="PROSITE" id="PS50887">
    <property type="entry name" value="GGDEF"/>
    <property type="match status" value="1"/>
</dbReference>
<dbReference type="SMART" id="SM00388">
    <property type="entry name" value="HisKA"/>
    <property type="match status" value="1"/>
</dbReference>
<comment type="catalytic activity">
    <reaction evidence="1">
        <text>ATP + protein L-histidine = ADP + protein N-phospho-L-histidine.</text>
        <dbReference type="EC" id="2.7.13.3"/>
    </reaction>
</comment>
<dbReference type="InterPro" id="IPR005467">
    <property type="entry name" value="His_kinase_dom"/>
</dbReference>
<dbReference type="CDD" id="cd01949">
    <property type="entry name" value="GGDEF"/>
    <property type="match status" value="1"/>
</dbReference>
<dbReference type="SUPFAM" id="SSF47384">
    <property type="entry name" value="Homodimeric domain of signal transducing histidine kinase"/>
    <property type="match status" value="1"/>
</dbReference>
<dbReference type="EMBL" id="SDPW01000001">
    <property type="protein sequence ID" value="RXZ54958.1"/>
    <property type="molecule type" value="Genomic_DNA"/>
</dbReference>
<dbReference type="InterPro" id="IPR000160">
    <property type="entry name" value="GGDEF_dom"/>
</dbReference>
<dbReference type="NCBIfam" id="TIGR00254">
    <property type="entry name" value="GGDEF"/>
    <property type="match status" value="1"/>
</dbReference>
<dbReference type="GO" id="GO:0000155">
    <property type="term" value="F:phosphorelay sensor kinase activity"/>
    <property type="evidence" value="ECO:0007669"/>
    <property type="project" value="InterPro"/>
</dbReference>
<evidence type="ECO:0000256" key="3">
    <source>
        <dbReference type="ARBA" id="ARBA00012438"/>
    </source>
</evidence>
<organism evidence="13 14">
    <name type="scientific">Senegalimassilia faecalis</name>
    <dbReference type="NCBI Taxonomy" id="2509433"/>
    <lineage>
        <taxon>Bacteria</taxon>
        <taxon>Bacillati</taxon>
        <taxon>Actinomycetota</taxon>
        <taxon>Coriobacteriia</taxon>
        <taxon>Coriobacteriales</taxon>
        <taxon>Coriobacteriaceae</taxon>
        <taxon>Senegalimassilia</taxon>
    </lineage>
</organism>
<keyword evidence="6" id="KW-0418">Kinase</keyword>
<keyword evidence="9" id="KW-0812">Transmembrane</keyword>
<dbReference type="SMART" id="SM00387">
    <property type="entry name" value="HATPase_c"/>
    <property type="match status" value="1"/>
</dbReference>
<gene>
    <name evidence="13" type="ORF">ET524_11045</name>
</gene>
<dbReference type="EC" id="2.7.13.3" evidence="3"/>
<evidence type="ECO:0000256" key="2">
    <source>
        <dbReference type="ARBA" id="ARBA00004236"/>
    </source>
</evidence>
<evidence type="ECO:0000259" key="10">
    <source>
        <dbReference type="PROSITE" id="PS50109"/>
    </source>
</evidence>
<feature type="domain" description="Histidine kinase" evidence="10">
    <location>
        <begin position="672"/>
        <end position="896"/>
    </location>
</feature>
<dbReference type="Pfam" id="PF00990">
    <property type="entry name" value="GGDEF"/>
    <property type="match status" value="1"/>
</dbReference>
<dbReference type="Proteomes" id="UP000293345">
    <property type="component" value="Unassembled WGS sequence"/>
</dbReference>
<dbReference type="Gene3D" id="3.30.565.10">
    <property type="entry name" value="Histidine kinase-like ATPase, C-terminal domain"/>
    <property type="match status" value="1"/>
</dbReference>
<dbReference type="GO" id="GO:0005886">
    <property type="term" value="C:plasma membrane"/>
    <property type="evidence" value="ECO:0007669"/>
    <property type="project" value="UniProtKB-SubCell"/>
</dbReference>
<dbReference type="Pfam" id="PF00512">
    <property type="entry name" value="HisKA"/>
    <property type="match status" value="1"/>
</dbReference>
<feature type="modified residue" description="4-aspartylphosphate" evidence="8">
    <location>
        <position position="972"/>
    </location>
</feature>
<dbReference type="CDD" id="cd00082">
    <property type="entry name" value="HisKA"/>
    <property type="match status" value="1"/>
</dbReference>
<keyword evidence="9" id="KW-1133">Transmembrane helix</keyword>
<dbReference type="GO" id="GO:0009927">
    <property type="term" value="F:histidine phosphotransfer kinase activity"/>
    <property type="evidence" value="ECO:0007669"/>
    <property type="project" value="TreeGrafter"/>
</dbReference>
<dbReference type="SUPFAM" id="SSF55874">
    <property type="entry name" value="ATPase domain of HSP90 chaperone/DNA topoisomerase II/histidine kinase"/>
    <property type="match status" value="1"/>
</dbReference>
<keyword evidence="7" id="KW-0902">Two-component regulatory system</keyword>
<dbReference type="InterPro" id="IPR004358">
    <property type="entry name" value="Sig_transdc_His_kin-like_C"/>
</dbReference>
<name>A0A4Q2K384_9ACTN</name>
<feature type="domain" description="Response regulatory" evidence="11">
    <location>
        <begin position="920"/>
        <end position="1041"/>
    </location>
</feature>
<feature type="transmembrane region" description="Helical" evidence="9">
    <location>
        <begin position="12"/>
        <end position="36"/>
    </location>
</feature>
<dbReference type="Pfam" id="PF02518">
    <property type="entry name" value="HATPase_c"/>
    <property type="match status" value="1"/>
</dbReference>
<evidence type="ECO:0000256" key="8">
    <source>
        <dbReference type="PROSITE-ProRule" id="PRU00169"/>
    </source>
</evidence>
<dbReference type="Gene3D" id="3.30.70.270">
    <property type="match status" value="1"/>
</dbReference>
<evidence type="ECO:0000313" key="13">
    <source>
        <dbReference type="EMBL" id="RXZ54958.1"/>
    </source>
</evidence>
<dbReference type="Pfam" id="PF00072">
    <property type="entry name" value="Response_reg"/>
    <property type="match status" value="1"/>
</dbReference>
<dbReference type="CDD" id="cd17546">
    <property type="entry name" value="REC_hyHK_CKI1_RcsC-like"/>
    <property type="match status" value="1"/>
</dbReference>
<proteinExistence type="predicted"/>
<dbReference type="RefSeq" id="WP_129425852.1">
    <property type="nucleotide sequence ID" value="NZ_SDPW01000001.1"/>
</dbReference>
<accession>A0A4Q2K384</accession>
<evidence type="ECO:0000256" key="7">
    <source>
        <dbReference type="ARBA" id="ARBA00023012"/>
    </source>
</evidence>
<dbReference type="PROSITE" id="PS50110">
    <property type="entry name" value="RESPONSE_REGULATORY"/>
    <property type="match status" value="1"/>
</dbReference>
<evidence type="ECO:0000313" key="14">
    <source>
        <dbReference type="Proteomes" id="UP000293345"/>
    </source>
</evidence>
<sequence>MSKPAAKNGNRIIHILMTALTVVLIVLFFNILSLVADIQGTARVVNYAGLVRGTTQRIVKLEDAGQPQDKLLEAVDSYINGLRFGSDELNLVSLNDDEYQAKMTELAAYFSTLRDEINRVRDVGYENTDIIAKSEEFFGICDTTTKLAEEYSQERATALNQLENVVFAVIAGLIALMAIELARAIRTAAQNRALQKKVYLDEATGLPNKNKCEEILRRETPTSPDAPVAMCMFDLNNLRTINNNLGHEAGDAYIRSFAEQLAKIAGPACFVGRDGGDEFIAVMQNASHADVEAQLAKLRALCAEYSQANPAMPISYAAGWALSSDFGTPTLRELLREADKNMYIDKNRAKRAEAAEMQQHDRLTLKRIESMGYRFSDCLYCDALLDQYRVLRASSDAFLADSGNYTGAAVQIAAELAADNDRTRLRELLQLEHLRQTLGEQTPTLTAPYHLNTHHGRLTVVFLDGESGALHHFVVGFEPFHSIESTEKQQLSRYYDQMKQSFMENAHYVDALLESAQTAYSVNLTDDELERAFTQPSEERFDLGIEPPCSYDAYCRRRSKLIADDTAQSYRLIDTSEKLLKRFEAGASEVTIEYRERTKGGQTMWLQKSVLMSRDTAYDAETQRDRPVVRGIILLKNTSAFHQHEEEEKQRLEQALETVDSENKAKTEFMNRMSHDFRTPINGILGMLEIIRMSNQDPEKTRECLEKIQLSANHLFDLVNDVLDMSKLSSGQMVLEQVRFDLEALMADVRSLVDAQLQESNIAHRSYHVNIRHAHLIGSDLRLRQIMLNLFSNAIKYNKPGGSVNTYATELGCTGGVARFEFKIEDTGIGMSQQFMDQQLFKPFTQEELGARTHYRGTGLGMSIVKSLVDALGGTIDVQSQQGVGTTITFWLTFTIDDAGEAQGPGSDKAQDMASLEGKRVLLVEDNDLNMEIAEYYLDAAGAVVMKAWNGKEAVAAFEKSAPGSISLVLMDLMMPVMDGLEATRAIRALDRADAASVPIIAMTANAFDEDRERTKAAGMNAHLSKPLDMRALIDAVKRYGR</sequence>
<dbReference type="Gene3D" id="3.40.50.2300">
    <property type="match status" value="1"/>
</dbReference>
<evidence type="ECO:0000256" key="4">
    <source>
        <dbReference type="ARBA" id="ARBA00022553"/>
    </source>
</evidence>
<dbReference type="PRINTS" id="PR00344">
    <property type="entry name" value="BCTRLSENSOR"/>
</dbReference>
<evidence type="ECO:0000259" key="12">
    <source>
        <dbReference type="PROSITE" id="PS50887"/>
    </source>
</evidence>
<dbReference type="PROSITE" id="PS50109">
    <property type="entry name" value="HIS_KIN"/>
    <property type="match status" value="1"/>
</dbReference>
<evidence type="ECO:0000256" key="1">
    <source>
        <dbReference type="ARBA" id="ARBA00000085"/>
    </source>
</evidence>
<dbReference type="PANTHER" id="PTHR43047:SF72">
    <property type="entry name" value="OSMOSENSING HISTIDINE PROTEIN KINASE SLN1"/>
    <property type="match status" value="1"/>
</dbReference>
<comment type="subcellular location">
    <subcellularLocation>
        <location evidence="2">Cell membrane</location>
    </subcellularLocation>
</comment>
<dbReference type="InterPro" id="IPR003661">
    <property type="entry name" value="HisK_dim/P_dom"/>
</dbReference>
<protein>
    <recommendedName>
        <fullName evidence="3">histidine kinase</fullName>
        <ecNumber evidence="3">2.7.13.3</ecNumber>
    </recommendedName>
</protein>
<evidence type="ECO:0000256" key="5">
    <source>
        <dbReference type="ARBA" id="ARBA00022679"/>
    </source>
</evidence>
<dbReference type="InterPro" id="IPR036097">
    <property type="entry name" value="HisK_dim/P_sf"/>
</dbReference>
<dbReference type="AlphaFoldDB" id="A0A4Q2K384"/>
<keyword evidence="5" id="KW-0808">Transferase</keyword>
<keyword evidence="4 8" id="KW-0597">Phosphoprotein</keyword>
<dbReference type="InterPro" id="IPR029787">
    <property type="entry name" value="Nucleotide_cyclase"/>
</dbReference>
<evidence type="ECO:0000256" key="9">
    <source>
        <dbReference type="SAM" id="Phobius"/>
    </source>
</evidence>
<keyword evidence="9" id="KW-0472">Membrane</keyword>
<dbReference type="SMART" id="SM00448">
    <property type="entry name" value="REC"/>
    <property type="match status" value="1"/>
</dbReference>
<evidence type="ECO:0000256" key="6">
    <source>
        <dbReference type="ARBA" id="ARBA00022777"/>
    </source>
</evidence>
<dbReference type="InterPro" id="IPR036890">
    <property type="entry name" value="HATPase_C_sf"/>
</dbReference>
<dbReference type="InterPro" id="IPR043128">
    <property type="entry name" value="Rev_trsase/Diguanyl_cyclase"/>
</dbReference>
<dbReference type="SUPFAM" id="SSF52172">
    <property type="entry name" value="CheY-like"/>
    <property type="match status" value="1"/>
</dbReference>
<dbReference type="PANTHER" id="PTHR43047">
    <property type="entry name" value="TWO-COMPONENT HISTIDINE PROTEIN KINASE"/>
    <property type="match status" value="1"/>
</dbReference>
<evidence type="ECO:0000259" key="11">
    <source>
        <dbReference type="PROSITE" id="PS50110"/>
    </source>
</evidence>
<reference evidence="13 14" key="1">
    <citation type="submission" date="2019-01" db="EMBL/GenBank/DDBJ databases">
        <title>Senegalimassilia sp. nov. KGMB04484 isolated human feces.</title>
        <authorList>
            <person name="Han K.-I."/>
            <person name="Kim J.-S."/>
            <person name="Lee K.C."/>
            <person name="Suh M.K."/>
            <person name="Eom M.K."/>
            <person name="Lee J.H."/>
            <person name="Park S.-H."/>
            <person name="Kang S.W."/>
            <person name="Park J.-E."/>
            <person name="Oh B.S."/>
            <person name="Yu S.Y."/>
            <person name="Choi S.-H."/>
            <person name="Lee D.H."/>
            <person name="Yoon H."/>
            <person name="Kim B.-Y."/>
            <person name="Lee J.H."/>
            <person name="Lee J.-S."/>
        </authorList>
    </citation>
    <scope>NUCLEOTIDE SEQUENCE [LARGE SCALE GENOMIC DNA]</scope>
    <source>
        <strain evidence="13 14">KGMB04484</strain>
    </source>
</reference>
<keyword evidence="14" id="KW-1185">Reference proteome</keyword>
<dbReference type="OrthoDB" id="23692at2"/>
<dbReference type="InterPro" id="IPR001789">
    <property type="entry name" value="Sig_transdc_resp-reg_receiver"/>
</dbReference>
<dbReference type="SUPFAM" id="SSF55073">
    <property type="entry name" value="Nucleotide cyclase"/>
    <property type="match status" value="1"/>
</dbReference>
<dbReference type="SMART" id="SM00267">
    <property type="entry name" value="GGDEF"/>
    <property type="match status" value="1"/>
</dbReference>
<dbReference type="InterPro" id="IPR011006">
    <property type="entry name" value="CheY-like_superfamily"/>
</dbReference>
<dbReference type="InterPro" id="IPR003594">
    <property type="entry name" value="HATPase_dom"/>
</dbReference>
<comment type="caution">
    <text evidence="13">The sequence shown here is derived from an EMBL/GenBank/DDBJ whole genome shotgun (WGS) entry which is preliminary data.</text>
</comment>
<dbReference type="Gene3D" id="1.10.287.130">
    <property type="match status" value="1"/>
</dbReference>
<feature type="domain" description="GGDEF" evidence="12">
    <location>
        <begin position="226"/>
        <end position="358"/>
    </location>
</feature>